<accession>A0A3B1DE11</accession>
<gene>
    <name evidence="1" type="ORF">MNBD_NITROSPIRAE03-1644</name>
</gene>
<name>A0A3B1DE11_9ZZZZ</name>
<sequence>MHKMTFPLLGNADGCRIDLECAGNILFGDWYEIMNAMKVQEWV</sequence>
<proteinExistence type="predicted"/>
<dbReference type="EMBL" id="UOGI01000283">
    <property type="protein sequence ID" value="VAX34274.1"/>
    <property type="molecule type" value="Genomic_DNA"/>
</dbReference>
<evidence type="ECO:0000313" key="1">
    <source>
        <dbReference type="EMBL" id="VAX34274.1"/>
    </source>
</evidence>
<protein>
    <submittedName>
        <fullName evidence="1">Uncharacterized protein</fullName>
    </submittedName>
</protein>
<organism evidence="1">
    <name type="scientific">hydrothermal vent metagenome</name>
    <dbReference type="NCBI Taxonomy" id="652676"/>
    <lineage>
        <taxon>unclassified sequences</taxon>
        <taxon>metagenomes</taxon>
        <taxon>ecological metagenomes</taxon>
    </lineage>
</organism>
<dbReference type="AlphaFoldDB" id="A0A3B1DE11"/>
<reference evidence="1" key="1">
    <citation type="submission" date="2018-06" db="EMBL/GenBank/DDBJ databases">
        <authorList>
            <person name="Zhirakovskaya E."/>
        </authorList>
    </citation>
    <scope>NUCLEOTIDE SEQUENCE</scope>
</reference>